<dbReference type="RefSeq" id="WP_202827904.1">
    <property type="nucleotide sequence ID" value="NZ_JAEUXJ010000012.1"/>
</dbReference>
<evidence type="ECO:0000313" key="4">
    <source>
        <dbReference type="Proteomes" id="UP000606490"/>
    </source>
</evidence>
<keyword evidence="4" id="KW-1185">Reference proteome</keyword>
<comment type="caution">
    <text evidence="3">The sequence shown here is derived from an EMBL/GenBank/DDBJ whole genome shotgun (WGS) entry which is preliminary data.</text>
</comment>
<evidence type="ECO:0000259" key="2">
    <source>
        <dbReference type="Pfam" id="PF00582"/>
    </source>
</evidence>
<dbReference type="CDD" id="cd00293">
    <property type="entry name" value="USP-like"/>
    <property type="match status" value="1"/>
</dbReference>
<sequence>MTMAYKALMVDAGPGIGTEARIRLAAGLAGDFGAQLIGLAACAARPLFGPPFGESVMVADIIEDEIQRVRAMLQSAGDRFRTIAGASAEWRPFLEYPGDALAREARAADLVITGRDAEAGPAGFRQSAEPGDVLMRAGRPVLVVPQGVAKLEGRRILVAWKESREARRAVMDALPLLARTERVIVLEACEEWEDPTLAQRHVTDVAALLLRHGARASGEVATRDGRSATAELLRAAERLEADLVVAGGYGHTRLREWVFGGVTRDLLTTCPVCCLLSH</sequence>
<dbReference type="SUPFAM" id="SSF52402">
    <property type="entry name" value="Adenine nucleotide alpha hydrolases-like"/>
    <property type="match status" value="2"/>
</dbReference>
<dbReference type="EMBL" id="JAEUXJ010000012">
    <property type="protein sequence ID" value="MBL6458166.1"/>
    <property type="molecule type" value="Genomic_DNA"/>
</dbReference>
<proteinExistence type="inferred from homology"/>
<protein>
    <submittedName>
        <fullName evidence="3">Universal stress protein</fullName>
    </submittedName>
</protein>
<dbReference type="Proteomes" id="UP000606490">
    <property type="component" value="Unassembled WGS sequence"/>
</dbReference>
<reference evidence="3 4" key="1">
    <citation type="submission" date="2021-01" db="EMBL/GenBank/DDBJ databases">
        <title>Belnapia mucosa sp. nov. and Belnapia arida sp. nov., isolated from the Tabernas Desert (Almeria, Spain).</title>
        <authorList>
            <person name="Molina-Menor E."/>
            <person name="Vidal-Verdu A."/>
            <person name="Calonge A."/>
            <person name="Satari L."/>
            <person name="Pereto Magraner J."/>
            <person name="Porcar Miralles M."/>
        </authorList>
    </citation>
    <scope>NUCLEOTIDE SEQUENCE [LARGE SCALE GENOMIC DNA]</scope>
    <source>
        <strain evidence="3 4">T6</strain>
    </source>
</reference>
<dbReference type="Gene3D" id="3.40.50.12370">
    <property type="match status" value="1"/>
</dbReference>
<dbReference type="InterPro" id="IPR006016">
    <property type="entry name" value="UspA"/>
</dbReference>
<comment type="similarity">
    <text evidence="1">Belongs to the universal stress protein A family.</text>
</comment>
<name>A0ABS1VAK3_9PROT</name>
<accession>A0ABS1VAK3</accession>
<organism evidence="3 4">
    <name type="scientific">Belnapia mucosa</name>
    <dbReference type="NCBI Taxonomy" id="2804532"/>
    <lineage>
        <taxon>Bacteria</taxon>
        <taxon>Pseudomonadati</taxon>
        <taxon>Pseudomonadota</taxon>
        <taxon>Alphaproteobacteria</taxon>
        <taxon>Acetobacterales</taxon>
        <taxon>Roseomonadaceae</taxon>
        <taxon>Belnapia</taxon>
    </lineage>
</organism>
<feature type="domain" description="UspA" evidence="2">
    <location>
        <begin position="154"/>
        <end position="274"/>
    </location>
</feature>
<dbReference type="PANTHER" id="PTHR46268">
    <property type="entry name" value="STRESS RESPONSE PROTEIN NHAX"/>
    <property type="match status" value="1"/>
</dbReference>
<evidence type="ECO:0000313" key="3">
    <source>
        <dbReference type="EMBL" id="MBL6458166.1"/>
    </source>
</evidence>
<dbReference type="Pfam" id="PF00582">
    <property type="entry name" value="Usp"/>
    <property type="match status" value="1"/>
</dbReference>
<dbReference type="PANTHER" id="PTHR46268:SF15">
    <property type="entry name" value="UNIVERSAL STRESS PROTEIN HP_0031"/>
    <property type="match status" value="1"/>
</dbReference>
<gene>
    <name evidence="3" type="ORF">JMJ55_22770</name>
</gene>
<evidence type="ECO:0000256" key="1">
    <source>
        <dbReference type="ARBA" id="ARBA00008791"/>
    </source>
</evidence>